<dbReference type="GO" id="GO:0022857">
    <property type="term" value="F:transmembrane transporter activity"/>
    <property type="evidence" value="ECO:0007669"/>
    <property type="project" value="TreeGrafter"/>
</dbReference>
<organism evidence="10 11">
    <name type="scientific">Burkholderia humptydooensis</name>
    <dbReference type="NCBI Taxonomy" id="430531"/>
    <lineage>
        <taxon>Bacteria</taxon>
        <taxon>Pseudomonadati</taxon>
        <taxon>Pseudomonadota</taxon>
        <taxon>Betaproteobacteria</taxon>
        <taxon>Burkholderiales</taxon>
        <taxon>Burkholderiaceae</taxon>
        <taxon>Burkholderia</taxon>
        <taxon>pseudomallei group</taxon>
    </lineage>
</organism>
<feature type="domain" description="ABC3 transporter permease C-terminal" evidence="9">
    <location>
        <begin position="8"/>
        <end position="83"/>
    </location>
</feature>
<dbReference type="PANTHER" id="PTHR30572:SF4">
    <property type="entry name" value="ABC TRANSPORTER PERMEASE YTRF"/>
    <property type="match status" value="1"/>
</dbReference>
<dbReference type="Pfam" id="PF02687">
    <property type="entry name" value="FtsX"/>
    <property type="match status" value="1"/>
</dbReference>
<feature type="region of interest" description="Disordered" evidence="7">
    <location>
        <begin position="88"/>
        <end position="126"/>
    </location>
</feature>
<name>A0A7U4PCI8_9BURK</name>
<evidence type="ECO:0000256" key="8">
    <source>
        <dbReference type="SAM" id="Phobius"/>
    </source>
</evidence>
<dbReference type="RefSeq" id="WP_006027338.1">
    <property type="nucleotide sequence ID" value="NZ_CP013382.1"/>
</dbReference>
<evidence type="ECO:0000256" key="6">
    <source>
        <dbReference type="ARBA" id="ARBA00038076"/>
    </source>
</evidence>
<feature type="transmembrane region" description="Helical" evidence="8">
    <location>
        <begin position="58"/>
        <end position="79"/>
    </location>
</feature>
<evidence type="ECO:0000259" key="9">
    <source>
        <dbReference type="Pfam" id="PF02687"/>
    </source>
</evidence>
<comment type="similarity">
    <text evidence="6">Belongs to the ABC-4 integral membrane protein family.</text>
</comment>
<proteinExistence type="inferred from homology"/>
<accession>A0A7U4PCI8</accession>
<dbReference type="InterPro" id="IPR003838">
    <property type="entry name" value="ABC3_permease_C"/>
</dbReference>
<comment type="subcellular location">
    <subcellularLocation>
        <location evidence="1">Cell membrane</location>
        <topology evidence="1">Multi-pass membrane protein</topology>
    </subcellularLocation>
</comment>
<evidence type="ECO:0000313" key="11">
    <source>
        <dbReference type="Proteomes" id="UP000594943"/>
    </source>
</evidence>
<evidence type="ECO:0000256" key="5">
    <source>
        <dbReference type="ARBA" id="ARBA00023136"/>
    </source>
</evidence>
<keyword evidence="4 8" id="KW-1133">Transmembrane helix</keyword>
<evidence type="ECO:0000256" key="7">
    <source>
        <dbReference type="SAM" id="MobiDB-lite"/>
    </source>
</evidence>
<dbReference type="PANTHER" id="PTHR30572">
    <property type="entry name" value="MEMBRANE COMPONENT OF TRANSPORTER-RELATED"/>
    <property type="match status" value="1"/>
</dbReference>
<dbReference type="Proteomes" id="UP000594943">
    <property type="component" value="Chromosome 2"/>
</dbReference>
<dbReference type="KEGG" id="bhg:I6G56_23025"/>
<dbReference type="InterPro" id="IPR050250">
    <property type="entry name" value="Macrolide_Exporter_MacB"/>
</dbReference>
<dbReference type="GO" id="GO:0005886">
    <property type="term" value="C:plasma membrane"/>
    <property type="evidence" value="ECO:0007669"/>
    <property type="project" value="UniProtKB-SubCell"/>
</dbReference>
<evidence type="ECO:0000256" key="3">
    <source>
        <dbReference type="ARBA" id="ARBA00022692"/>
    </source>
</evidence>
<keyword evidence="5 8" id="KW-0472">Membrane</keyword>
<dbReference type="EMBL" id="CP065687">
    <property type="protein sequence ID" value="QPS47314.1"/>
    <property type="molecule type" value="Genomic_DNA"/>
</dbReference>
<evidence type="ECO:0000313" key="10">
    <source>
        <dbReference type="EMBL" id="QPS47314.1"/>
    </source>
</evidence>
<keyword evidence="2" id="KW-1003">Cell membrane</keyword>
<gene>
    <name evidence="10" type="ORF">I6G56_23025</name>
</gene>
<dbReference type="AlphaFoldDB" id="A0A7U4PCI8"/>
<evidence type="ECO:0000256" key="4">
    <source>
        <dbReference type="ARBA" id="ARBA00022989"/>
    </source>
</evidence>
<keyword evidence="3 8" id="KW-0812">Transmembrane</keyword>
<evidence type="ECO:0000256" key="2">
    <source>
        <dbReference type="ARBA" id="ARBA00022475"/>
    </source>
</evidence>
<reference evidence="10 11" key="1">
    <citation type="submission" date="2020-12" db="EMBL/GenBank/DDBJ databases">
        <title>FDA dAtabase for Regulatory Grade micrObial Sequences (FDA-ARGOS): Supporting development and validation of Infectious Disease Dx tests.</title>
        <authorList>
            <person name="Nelson B."/>
            <person name="Plummer A."/>
            <person name="Tallon L."/>
            <person name="Sadzewicz L."/>
            <person name="Zhao X."/>
            <person name="Boylan J."/>
            <person name="Ott S."/>
            <person name="Bowen H."/>
            <person name="Vavikolanu K."/>
            <person name="Mehta A."/>
            <person name="Aluvathingal J."/>
            <person name="Nadendla S."/>
            <person name="Myers T."/>
            <person name="Yan Y."/>
            <person name="Sichtig H."/>
        </authorList>
    </citation>
    <scope>NUCLEOTIDE SEQUENCE [LARGE SCALE GENOMIC DNA]</scope>
    <source>
        <strain evidence="10 11">FDAARGOS_899</strain>
    </source>
</reference>
<feature type="transmembrane region" description="Helical" evidence="8">
    <location>
        <begin position="6"/>
        <end position="25"/>
    </location>
</feature>
<evidence type="ECO:0000256" key="1">
    <source>
        <dbReference type="ARBA" id="ARBA00004651"/>
    </source>
</evidence>
<accession>A0A7T2U891</accession>
<sequence length="126" mass="13687">MFGAIFGFIAVLIATIVMFTVGNTMNMAVMERTHEIGTLRAIGVRGAGIRRMFVCEDFLLGVCGAALGTLLVFGASFLINRAQLHWTPPGQTEPMPRPPRPSPAATGAARLKRPRRTTRPRARRGP</sequence>
<protein>
    <submittedName>
        <fullName evidence="10">FtsX-like permease family protein</fullName>
    </submittedName>
</protein>
<feature type="compositionally biased region" description="Basic residues" evidence="7">
    <location>
        <begin position="110"/>
        <end position="126"/>
    </location>
</feature>